<gene>
    <name evidence="2" type="ORF">SAMN02745124_03030</name>
</gene>
<dbReference type="InterPro" id="IPR043129">
    <property type="entry name" value="ATPase_NBD"/>
</dbReference>
<dbReference type="GO" id="GO:0015627">
    <property type="term" value="C:type II protein secretion system complex"/>
    <property type="evidence" value="ECO:0007669"/>
    <property type="project" value="InterPro"/>
</dbReference>
<dbReference type="AlphaFoldDB" id="A0A1M5XEN4"/>
<accession>A0A1M5XEN4</accession>
<dbReference type="EMBL" id="FQXS01000019">
    <property type="protein sequence ID" value="SHH98335.1"/>
    <property type="molecule type" value="Genomic_DNA"/>
</dbReference>
<dbReference type="InterPro" id="IPR024230">
    <property type="entry name" value="GspL_cyto_dom"/>
</dbReference>
<protein>
    <submittedName>
        <fullName evidence="2">Type II secretion system protein L</fullName>
    </submittedName>
</protein>
<evidence type="ECO:0000259" key="1">
    <source>
        <dbReference type="Pfam" id="PF05134"/>
    </source>
</evidence>
<evidence type="ECO:0000313" key="2">
    <source>
        <dbReference type="EMBL" id="SHH98335.1"/>
    </source>
</evidence>
<dbReference type="Gene3D" id="3.30.420.380">
    <property type="match status" value="1"/>
</dbReference>
<dbReference type="NCBIfam" id="TIGR01709">
    <property type="entry name" value="typeII_sec_gspL"/>
    <property type="match status" value="1"/>
</dbReference>
<dbReference type="STRING" id="1121409.SAMN02745124_03030"/>
<dbReference type="InterPro" id="IPR007812">
    <property type="entry name" value="T2SS_protein-GspL"/>
</dbReference>
<dbReference type="SUPFAM" id="SSF53067">
    <property type="entry name" value="Actin-like ATPase domain"/>
    <property type="match status" value="1"/>
</dbReference>
<name>A0A1M5XEN4_9BACT</name>
<feature type="domain" description="GspL cytoplasmic actin-ATPase-like" evidence="1">
    <location>
        <begin position="47"/>
        <end position="151"/>
    </location>
</feature>
<dbReference type="Proteomes" id="UP000184139">
    <property type="component" value="Unassembled WGS sequence"/>
</dbReference>
<dbReference type="InterPro" id="IPR007813">
    <property type="entry name" value="PilN"/>
</dbReference>
<evidence type="ECO:0000313" key="3">
    <source>
        <dbReference type="Proteomes" id="UP000184139"/>
    </source>
</evidence>
<proteinExistence type="predicted"/>
<keyword evidence="3" id="KW-1185">Reference proteome</keyword>
<dbReference type="GO" id="GO:0009276">
    <property type="term" value="C:Gram-negative-bacterium-type cell wall"/>
    <property type="evidence" value="ECO:0007669"/>
    <property type="project" value="InterPro"/>
</dbReference>
<dbReference type="OrthoDB" id="5431056at2"/>
<sequence>MADTSILALDISDDAVGGVLYSEGKRSAPAILATHFRQLNGDTDLGTALAEVLDRCGARGKRCLVSFGASHFHYRLLHLPFSDQKKVRSVLPYELEDSSSTSDEDFVFDCLLEAAEDGGTDVVAVLVKKETMRTWLDLLLTHGLDPELVTVTGIPAAQLICRKHQTAPDDGVLLHLTSHRSLLILLQKRTIRAIRILGSGLGATKGSGLTSGLSQGESPLVKPDPAFPSAAKRLAIDIANTLLALQVPDTQRREPSIGLIGSTPAQQQLRYVLAQELQADVFDTAWLPFVEIDNQNKLDGPWPQGSLDQALALACCLPKDRERLNLRTGEFARQGGGLSRPLKFGALAVAALLCVAVFSQVFDYQTKKQQLAEQTKLIASLYEATLPDARPGPDPLKELQVKVNELRETATIGTGHDPSVSIVKLLADISGRIEPSLKVSFERFVYDRKTIRIRGLTDTFNTVDVMKQALEQSPLYSEVSIGSANMSQKEQLVRFELKLDLNVL</sequence>
<dbReference type="GO" id="GO:0015628">
    <property type="term" value="P:protein secretion by the type II secretion system"/>
    <property type="evidence" value="ECO:0007669"/>
    <property type="project" value="InterPro"/>
</dbReference>
<dbReference type="Pfam" id="PF05137">
    <property type="entry name" value="PilN"/>
    <property type="match status" value="1"/>
</dbReference>
<organism evidence="2 3">
    <name type="scientific">Desulfofustis glycolicus DSM 9705</name>
    <dbReference type="NCBI Taxonomy" id="1121409"/>
    <lineage>
        <taxon>Bacteria</taxon>
        <taxon>Pseudomonadati</taxon>
        <taxon>Thermodesulfobacteriota</taxon>
        <taxon>Desulfobulbia</taxon>
        <taxon>Desulfobulbales</taxon>
        <taxon>Desulfocapsaceae</taxon>
        <taxon>Desulfofustis</taxon>
    </lineage>
</organism>
<dbReference type="RefSeq" id="WP_073377427.1">
    <property type="nucleotide sequence ID" value="NZ_FQXS01000019.1"/>
</dbReference>
<dbReference type="Pfam" id="PF05134">
    <property type="entry name" value="T2SSL"/>
    <property type="match status" value="1"/>
</dbReference>
<reference evidence="2 3" key="1">
    <citation type="submission" date="2016-11" db="EMBL/GenBank/DDBJ databases">
        <authorList>
            <person name="Jaros S."/>
            <person name="Januszkiewicz K."/>
            <person name="Wedrychowicz H."/>
        </authorList>
    </citation>
    <scope>NUCLEOTIDE SEQUENCE [LARGE SCALE GENOMIC DNA]</scope>
    <source>
        <strain evidence="2 3">DSM 9705</strain>
    </source>
</reference>